<dbReference type="InterPro" id="IPR029063">
    <property type="entry name" value="SAM-dependent_MTases_sf"/>
</dbReference>
<keyword evidence="2" id="KW-0489">Methyltransferase</keyword>
<keyword evidence="11" id="KW-1185">Reference proteome</keyword>
<dbReference type="PANTHER" id="PTHR12189">
    <property type="entry name" value="MRNA GUANINE-7- METHYLTRANSFERASE"/>
    <property type="match status" value="1"/>
</dbReference>
<evidence type="ECO:0000256" key="1">
    <source>
        <dbReference type="ARBA" id="ARBA00011926"/>
    </source>
</evidence>
<evidence type="ECO:0000313" key="11">
    <source>
        <dbReference type="Proteomes" id="UP000281553"/>
    </source>
</evidence>
<keyword evidence="6" id="KW-0506">mRNA capping</keyword>
<accession>A0A3P7P3M7</accession>
<dbReference type="OrthoDB" id="10248867at2759"/>
<dbReference type="SUPFAM" id="SSF53335">
    <property type="entry name" value="S-adenosyl-L-methionine-dependent methyltransferases"/>
    <property type="match status" value="1"/>
</dbReference>
<dbReference type="PROSITE" id="PS51562">
    <property type="entry name" value="RNA_CAP0_MT"/>
    <property type="match status" value="1"/>
</dbReference>
<dbReference type="GO" id="GO:0004482">
    <property type="term" value="F:mRNA 5'-cap (guanine-N7-)-methyltransferase activity"/>
    <property type="evidence" value="ECO:0007669"/>
    <property type="project" value="UniProtKB-EC"/>
</dbReference>
<proteinExistence type="predicted"/>
<feature type="compositionally biased region" description="Basic and acidic residues" evidence="8">
    <location>
        <begin position="346"/>
        <end position="382"/>
    </location>
</feature>
<dbReference type="Pfam" id="PF03291">
    <property type="entry name" value="mRNA_G-N7_MeTrfase"/>
    <property type="match status" value="2"/>
</dbReference>
<dbReference type="Proteomes" id="UP000281553">
    <property type="component" value="Unassembled WGS sequence"/>
</dbReference>
<dbReference type="InterPro" id="IPR039753">
    <property type="entry name" value="RG7MT1"/>
</dbReference>
<dbReference type="GO" id="GO:0003723">
    <property type="term" value="F:RNA binding"/>
    <property type="evidence" value="ECO:0007669"/>
    <property type="project" value="UniProtKB-KW"/>
</dbReference>
<evidence type="ECO:0000259" key="9">
    <source>
        <dbReference type="PROSITE" id="PS51562"/>
    </source>
</evidence>
<keyword evidence="5" id="KW-0694">RNA-binding</keyword>
<dbReference type="EC" id="2.1.1.56" evidence="1"/>
<evidence type="ECO:0000256" key="2">
    <source>
        <dbReference type="ARBA" id="ARBA00022603"/>
    </source>
</evidence>
<evidence type="ECO:0000256" key="3">
    <source>
        <dbReference type="ARBA" id="ARBA00022679"/>
    </source>
</evidence>
<dbReference type="GO" id="GO:0005634">
    <property type="term" value="C:nucleus"/>
    <property type="evidence" value="ECO:0007669"/>
    <property type="project" value="TreeGrafter"/>
</dbReference>
<comment type="catalytic activity">
    <reaction evidence="7">
        <text>a 5'-end (5'-triphosphoguanosine)-ribonucleoside in mRNA + S-adenosyl-L-methionine = a 5'-end (N(7)-methyl 5'-triphosphoguanosine)-ribonucleoside in mRNA + S-adenosyl-L-homocysteine</text>
        <dbReference type="Rhea" id="RHEA:67008"/>
        <dbReference type="Rhea" id="RHEA-COMP:17166"/>
        <dbReference type="Rhea" id="RHEA-COMP:17167"/>
        <dbReference type="ChEBI" id="CHEBI:57856"/>
        <dbReference type="ChEBI" id="CHEBI:59789"/>
        <dbReference type="ChEBI" id="CHEBI:156461"/>
        <dbReference type="ChEBI" id="CHEBI:167617"/>
        <dbReference type="EC" id="2.1.1.56"/>
    </reaction>
</comment>
<sequence length="618" mass="70125">MNTEGKESIVKPAYSHTSSNNENVRAFYDANAVSSSNVSLETRSRSRIYFLRNLNNWVKSTVIIEFLEKIRRNRKDGNVRVLDFCCGKGGDQMKWLKGGVSHVTFVDISSASIDVCKDRYYTLKARNKHRPIFSAEFIVHDCATPIDFAGKFDLISCQFALHYAFESYSQVSLNSYEGPTVFSLVFVIMPAARSMLQNVSSALNENGFFIATLPNAYELVRRYNQVKTSAEDPVTFGNSVYSIKFKDHGSTHDPNKLPLFGAGYTFQLEGVVDCPEYLVHPSLLKAMAAEVNLSHLVGPLPFPKHLKDETQRNQASVRLLSVMDALETWTAPSNVELCHSDHRIRTNDGYRKDIGHTHRSPSRDRSPIGRRPRDATSDRSDELSPNCGSVEHSTRDSHPSSNYQSCRRGYSPDNRQSFNDHHSKHSHYSQDRNRDGEPQRQADLRDPIRSSRDRSPIGWRSRDAPSDRCQDLSPNRDSMGYSFHGSHTSADRQNCPRGYSPDNRQSSNDNHRKSSHSSQDRNRDGEPQWQADRRDSAWRPNGRPNARDDNRQFNTYNSPASSNHLPLAGSSEIGAYRHVEEAVKKRPAITNQLIGTISYPEWEVFSLYCIFAFQKTKA</sequence>
<gene>
    <name evidence="10" type="ORF">DILT_LOCUS8437</name>
</gene>
<reference evidence="10 11" key="1">
    <citation type="submission" date="2018-11" db="EMBL/GenBank/DDBJ databases">
        <authorList>
            <consortium name="Pathogen Informatics"/>
        </authorList>
    </citation>
    <scope>NUCLEOTIDE SEQUENCE [LARGE SCALE GENOMIC DNA]</scope>
</reference>
<keyword evidence="3" id="KW-0808">Transferase</keyword>
<evidence type="ECO:0000256" key="6">
    <source>
        <dbReference type="ARBA" id="ARBA00023042"/>
    </source>
</evidence>
<evidence type="ECO:0000256" key="4">
    <source>
        <dbReference type="ARBA" id="ARBA00022691"/>
    </source>
</evidence>
<feature type="compositionally biased region" description="Basic and acidic residues" evidence="8">
    <location>
        <begin position="428"/>
        <end position="470"/>
    </location>
</feature>
<feature type="compositionally biased region" description="Polar residues" evidence="8">
    <location>
        <begin position="552"/>
        <end position="564"/>
    </location>
</feature>
<evidence type="ECO:0000313" key="10">
    <source>
        <dbReference type="EMBL" id="VDN12606.1"/>
    </source>
</evidence>
<dbReference type="CDD" id="cd02440">
    <property type="entry name" value="AdoMet_MTases"/>
    <property type="match status" value="1"/>
</dbReference>
<organism evidence="10 11">
    <name type="scientific">Dibothriocephalus latus</name>
    <name type="common">Fish tapeworm</name>
    <name type="synonym">Diphyllobothrium latum</name>
    <dbReference type="NCBI Taxonomy" id="60516"/>
    <lineage>
        <taxon>Eukaryota</taxon>
        <taxon>Metazoa</taxon>
        <taxon>Spiralia</taxon>
        <taxon>Lophotrochozoa</taxon>
        <taxon>Platyhelminthes</taxon>
        <taxon>Cestoda</taxon>
        <taxon>Eucestoda</taxon>
        <taxon>Diphyllobothriidea</taxon>
        <taxon>Diphyllobothriidae</taxon>
        <taxon>Dibothriocephalus</taxon>
    </lineage>
</organism>
<dbReference type="AlphaFoldDB" id="A0A3P7P3M7"/>
<dbReference type="PANTHER" id="PTHR12189:SF2">
    <property type="entry name" value="MRNA CAP GUANINE-N7 METHYLTRANSFERASE"/>
    <property type="match status" value="1"/>
</dbReference>
<name>A0A3P7P3M7_DIBLA</name>
<feature type="domain" description="MRNA cap 0 methyltransferase" evidence="9">
    <location>
        <begin position="46"/>
        <end position="331"/>
    </location>
</feature>
<evidence type="ECO:0000256" key="7">
    <source>
        <dbReference type="ARBA" id="ARBA00044712"/>
    </source>
</evidence>
<dbReference type="EMBL" id="UYRU01054296">
    <property type="protein sequence ID" value="VDN12606.1"/>
    <property type="molecule type" value="Genomic_DNA"/>
</dbReference>
<feature type="region of interest" description="Disordered" evidence="8">
    <location>
        <begin position="346"/>
        <end position="568"/>
    </location>
</feature>
<dbReference type="Gene3D" id="3.40.50.150">
    <property type="entry name" value="Vaccinia Virus protein VP39"/>
    <property type="match status" value="1"/>
</dbReference>
<protein>
    <recommendedName>
        <fullName evidence="1">mRNA (guanine-N(7))-methyltransferase</fullName>
        <ecNumber evidence="1">2.1.1.56</ecNumber>
    </recommendedName>
</protein>
<feature type="compositionally biased region" description="Basic and acidic residues" evidence="8">
    <location>
        <begin position="518"/>
        <end position="537"/>
    </location>
</feature>
<evidence type="ECO:0000256" key="8">
    <source>
        <dbReference type="SAM" id="MobiDB-lite"/>
    </source>
</evidence>
<evidence type="ECO:0000256" key="5">
    <source>
        <dbReference type="ARBA" id="ARBA00022884"/>
    </source>
</evidence>
<keyword evidence="4" id="KW-0949">S-adenosyl-L-methionine</keyword>
<keyword evidence="6" id="KW-0507">mRNA processing</keyword>
<dbReference type="InterPro" id="IPR004971">
    <property type="entry name" value="mRNA_G-N7_MeTrfase_dom"/>
</dbReference>